<proteinExistence type="predicted"/>
<organism evidence="1">
    <name type="scientific">Tanacetum cinerariifolium</name>
    <name type="common">Dalmatian daisy</name>
    <name type="synonym">Chrysanthemum cinerariifolium</name>
    <dbReference type="NCBI Taxonomy" id="118510"/>
    <lineage>
        <taxon>Eukaryota</taxon>
        <taxon>Viridiplantae</taxon>
        <taxon>Streptophyta</taxon>
        <taxon>Embryophyta</taxon>
        <taxon>Tracheophyta</taxon>
        <taxon>Spermatophyta</taxon>
        <taxon>Magnoliopsida</taxon>
        <taxon>eudicotyledons</taxon>
        <taxon>Gunneridae</taxon>
        <taxon>Pentapetalae</taxon>
        <taxon>asterids</taxon>
        <taxon>campanulids</taxon>
        <taxon>Asterales</taxon>
        <taxon>Asteraceae</taxon>
        <taxon>Asteroideae</taxon>
        <taxon>Anthemideae</taxon>
        <taxon>Anthemidinae</taxon>
        <taxon>Tanacetum</taxon>
    </lineage>
</organism>
<accession>A0A699S5Q3</accession>
<comment type="caution">
    <text evidence="1">The sequence shown here is derived from an EMBL/GenBank/DDBJ whole genome shotgun (WGS) entry which is preliminary data.</text>
</comment>
<feature type="non-terminal residue" evidence="1">
    <location>
        <position position="1"/>
    </location>
</feature>
<reference evidence="1" key="1">
    <citation type="journal article" date="2019" name="Sci. Rep.">
        <title>Draft genome of Tanacetum cinerariifolium, the natural source of mosquito coil.</title>
        <authorList>
            <person name="Yamashiro T."/>
            <person name="Shiraishi A."/>
            <person name="Satake H."/>
            <person name="Nakayama K."/>
        </authorList>
    </citation>
    <scope>NUCLEOTIDE SEQUENCE</scope>
</reference>
<feature type="non-terminal residue" evidence="1">
    <location>
        <position position="156"/>
    </location>
</feature>
<name>A0A699S5Q3_TANCI</name>
<dbReference type="AlphaFoldDB" id="A0A699S5Q3"/>
<gene>
    <name evidence="1" type="ORF">Tci_864605</name>
</gene>
<sequence>RKSKRLEPAEGGPSSLVFAGRRIGLRDFLASHGEANSSHDILSNITCPDFKRRLDGMTFDELANFYDVYALKFVLANNMLNKEARVLSEDVSRLRNEVAGEILLEHDPRAKNDKLVNHVVNLQELLQLAKSSNKVMKDDYELLRNSYWKYKENVLR</sequence>
<evidence type="ECO:0000313" key="1">
    <source>
        <dbReference type="EMBL" id="GFC92635.1"/>
    </source>
</evidence>
<dbReference type="EMBL" id="BKCJ011138604">
    <property type="protein sequence ID" value="GFC92635.1"/>
    <property type="molecule type" value="Genomic_DNA"/>
</dbReference>
<protein>
    <submittedName>
        <fullName evidence="1">Uncharacterized protein</fullName>
    </submittedName>
</protein>